<proteinExistence type="predicted"/>
<name>A0A059KVI0_9PSED</name>
<dbReference type="RefSeq" id="WP_033061045.1">
    <property type="nucleotide sequence ID" value="NZ_AZQQ01000101.1"/>
</dbReference>
<dbReference type="InterPro" id="IPR002656">
    <property type="entry name" value="Acyl_transf_3_dom"/>
</dbReference>
<feature type="transmembrane region" description="Helical" evidence="1">
    <location>
        <begin position="59"/>
        <end position="77"/>
    </location>
</feature>
<comment type="caution">
    <text evidence="3">The sequence shown here is derived from an EMBL/GenBank/DDBJ whole genome shotgun (WGS) entry which is preliminary data.</text>
</comment>
<dbReference type="Pfam" id="PF01757">
    <property type="entry name" value="Acyl_transf_3"/>
    <property type="match status" value="1"/>
</dbReference>
<feature type="transmembrane region" description="Helical" evidence="1">
    <location>
        <begin position="98"/>
        <end position="116"/>
    </location>
</feature>
<evidence type="ECO:0000256" key="1">
    <source>
        <dbReference type="SAM" id="Phobius"/>
    </source>
</evidence>
<dbReference type="GO" id="GO:0000271">
    <property type="term" value="P:polysaccharide biosynthetic process"/>
    <property type="evidence" value="ECO:0007669"/>
    <property type="project" value="TreeGrafter"/>
</dbReference>
<dbReference type="Proteomes" id="UP000026739">
    <property type="component" value="Unassembled WGS sequence"/>
</dbReference>
<keyword evidence="1" id="KW-0472">Membrane</keyword>
<gene>
    <name evidence="3" type="ORF">V466_26065</name>
</gene>
<dbReference type="AlphaFoldDB" id="A0A059KVI0"/>
<feature type="transmembrane region" description="Helical" evidence="1">
    <location>
        <begin position="158"/>
        <end position="186"/>
    </location>
</feature>
<feature type="transmembrane region" description="Helical" evidence="1">
    <location>
        <begin position="33"/>
        <end position="53"/>
    </location>
</feature>
<dbReference type="PANTHER" id="PTHR23028">
    <property type="entry name" value="ACETYLTRANSFERASE"/>
    <property type="match status" value="1"/>
</dbReference>
<feature type="transmembrane region" description="Helical" evidence="1">
    <location>
        <begin position="223"/>
        <end position="241"/>
    </location>
</feature>
<dbReference type="eggNOG" id="COG1835">
    <property type="taxonomic scope" value="Bacteria"/>
</dbReference>
<dbReference type="GO" id="GO:0016020">
    <property type="term" value="C:membrane"/>
    <property type="evidence" value="ECO:0007669"/>
    <property type="project" value="TreeGrafter"/>
</dbReference>
<feature type="domain" description="Acyltransferase 3" evidence="2">
    <location>
        <begin position="28"/>
        <end position="328"/>
    </location>
</feature>
<evidence type="ECO:0000259" key="2">
    <source>
        <dbReference type="Pfam" id="PF01757"/>
    </source>
</evidence>
<dbReference type="PANTHER" id="PTHR23028:SF53">
    <property type="entry name" value="ACYL_TRANSF_3 DOMAIN-CONTAINING PROTEIN"/>
    <property type="match status" value="1"/>
</dbReference>
<keyword evidence="1" id="KW-1133">Transmembrane helix</keyword>
<feature type="transmembrane region" description="Helical" evidence="1">
    <location>
        <begin position="350"/>
        <end position="372"/>
    </location>
</feature>
<reference evidence="3 4" key="1">
    <citation type="submission" date="2013-12" db="EMBL/GenBank/DDBJ databases">
        <authorList>
            <person name="Formusa P.A."/>
            <person name="Habash M."/>
            <person name="Lee H."/>
            <person name="Trevors J.T."/>
        </authorList>
    </citation>
    <scope>NUCLEOTIDE SEQUENCE [LARGE SCALE GENOMIC DNA]</scope>
    <source>
        <strain evidence="3 4">PD30</strain>
    </source>
</reference>
<organism evidence="3 4">
    <name type="scientific">Pseudomonas mandelii PD30</name>
    <dbReference type="NCBI Taxonomy" id="1419583"/>
    <lineage>
        <taxon>Bacteria</taxon>
        <taxon>Pseudomonadati</taxon>
        <taxon>Pseudomonadota</taxon>
        <taxon>Gammaproteobacteria</taxon>
        <taxon>Pseudomonadales</taxon>
        <taxon>Pseudomonadaceae</taxon>
        <taxon>Pseudomonas</taxon>
    </lineage>
</organism>
<keyword evidence="1" id="KW-0812">Transmembrane</keyword>
<sequence>MTLAAKIGDVLELSAAKPLVIHQSKRILGLDELRGISILWVMWCHGTALWSWMPSVFSGYGFHGVVLFFIISGYLITKILIDQQGQPKYFSSFYISRIFRIWPLMLLALVVSALLFPDKIGAGVYNLLMVNNYAYAKGVEPMVRTDVMWSLAIEEQFYLIWPAVAFLLGGGRAFAVCAAVIVFVGLGFDADLIPRGAGIIFKTTHGNMQYIAMGALIAFGRNGIKLLLAAWLAFFVFWLGAKGVVNGIEEFRWIWWGVSFVLALLVAYTVEKGPLVTSFPLAWVGKLCFGIYLIHFFISWSVLEIFGKGIVLPGVLYFVVSLVLSYLSFRYFEKPILDMRQSIIASEKKVALVFTLMGLMILVCVISLITVVKH</sequence>
<evidence type="ECO:0000313" key="3">
    <source>
        <dbReference type="EMBL" id="KDD66083.1"/>
    </source>
</evidence>
<dbReference type="InterPro" id="IPR050879">
    <property type="entry name" value="Acyltransferase_3"/>
</dbReference>
<dbReference type="GO" id="GO:0016747">
    <property type="term" value="F:acyltransferase activity, transferring groups other than amino-acyl groups"/>
    <property type="evidence" value="ECO:0007669"/>
    <property type="project" value="InterPro"/>
</dbReference>
<feature type="transmembrane region" description="Helical" evidence="1">
    <location>
        <begin position="282"/>
        <end position="303"/>
    </location>
</feature>
<protein>
    <recommendedName>
        <fullName evidence="2">Acyltransferase 3 domain-containing protein</fullName>
    </recommendedName>
</protein>
<feature type="transmembrane region" description="Helical" evidence="1">
    <location>
        <begin position="253"/>
        <end position="270"/>
    </location>
</feature>
<feature type="transmembrane region" description="Helical" evidence="1">
    <location>
        <begin position="309"/>
        <end position="329"/>
    </location>
</feature>
<evidence type="ECO:0000313" key="4">
    <source>
        <dbReference type="Proteomes" id="UP000026739"/>
    </source>
</evidence>
<dbReference type="EMBL" id="AZQQ01000101">
    <property type="protein sequence ID" value="KDD66083.1"/>
    <property type="molecule type" value="Genomic_DNA"/>
</dbReference>
<accession>A0A059KVI0</accession>